<accession>A0ABS3V290</accession>
<protein>
    <submittedName>
        <fullName evidence="8">GMC family oxidoreductase N-terminal domain-containing protein</fullName>
    </submittedName>
</protein>
<gene>
    <name evidence="8" type="ORF">JQN83_02730</name>
</gene>
<feature type="domain" description="Glucose-methanol-choline oxidoreductase C-terminal" evidence="7">
    <location>
        <begin position="368"/>
        <end position="485"/>
    </location>
</feature>
<evidence type="ECO:0000256" key="1">
    <source>
        <dbReference type="ARBA" id="ARBA00001974"/>
    </source>
</evidence>
<keyword evidence="5" id="KW-0560">Oxidoreductase</keyword>
<dbReference type="PANTHER" id="PTHR42784">
    <property type="entry name" value="PYRANOSE 2-OXIDASE"/>
    <property type="match status" value="1"/>
</dbReference>
<dbReference type="RefSeq" id="WP_208565397.1">
    <property type="nucleotide sequence ID" value="NZ_JAGFWR010000001.1"/>
</dbReference>
<name>A0ABS3V290_9ACTN</name>
<keyword evidence="9" id="KW-1185">Reference proteome</keyword>
<dbReference type="SUPFAM" id="SSF54373">
    <property type="entry name" value="FAD-linked reductases, C-terminal domain"/>
    <property type="match status" value="1"/>
</dbReference>
<dbReference type="InterPro" id="IPR007867">
    <property type="entry name" value="GMC_OxRtase_C"/>
</dbReference>
<dbReference type="InterPro" id="IPR000172">
    <property type="entry name" value="GMC_OxRdtase_N"/>
</dbReference>
<sequence length="514" mass="53773">MSESTDVADVVIVGSGLTGAVYARLVADTVPAVRILIVEAGPAVTEPPGRHLSHVTDPGELDRAQVASQGPLRVRHGTTVASGIAHNVPRGQRDGAFLSRPGLFPVDPGGSLPAAQAACNVGGMATQWFAACPRPAGAERIDFLDPAVLDGALGVAERLLRVSARQFADSPVESRIRRRLGAALDDGRAAHRRVQPLPMALTVENGSVRRAGVDVVLGGLLGDRRRHVVLRTRTLCSRVLTDDGGVTGVELRDLATGSVSTVRTGHVVVAADSLRTPQLLFASGIRPPALGRYLNEHAQVSLAAELHGFAGEVPAGPARGVTWIPYDDLTFPFHGMVTPLDPTTLPVPAPHPWAAVHLFVPQDVAAGNRVTFSDDERDWAGLPVMRLRHRPSPADGATIGAAREAVLRLSRLLGRPVEGEVPWVHPPGSSLHYQGTVRMGVSDDGTSVCDPVSQVWGVRGLYVAGNGVIPTRTACNPTLTSMALAVLGARDLCDRLGRPAVVGAASGAASAAVR</sequence>
<feature type="domain" description="Glucose-methanol-choline oxidoreductase N-terminal" evidence="6">
    <location>
        <begin position="225"/>
        <end position="298"/>
    </location>
</feature>
<dbReference type="Pfam" id="PF00732">
    <property type="entry name" value="GMC_oxred_N"/>
    <property type="match status" value="1"/>
</dbReference>
<organism evidence="8 9">
    <name type="scientific">Micromonospora antibiotica</name>
    <dbReference type="NCBI Taxonomy" id="2807623"/>
    <lineage>
        <taxon>Bacteria</taxon>
        <taxon>Bacillati</taxon>
        <taxon>Actinomycetota</taxon>
        <taxon>Actinomycetes</taxon>
        <taxon>Micromonosporales</taxon>
        <taxon>Micromonosporaceae</taxon>
        <taxon>Micromonospora</taxon>
    </lineage>
</organism>
<evidence type="ECO:0000256" key="2">
    <source>
        <dbReference type="ARBA" id="ARBA00010790"/>
    </source>
</evidence>
<dbReference type="PANTHER" id="PTHR42784:SF1">
    <property type="entry name" value="PYRANOSE 2-OXIDASE"/>
    <property type="match status" value="1"/>
</dbReference>
<dbReference type="InterPro" id="IPR051473">
    <property type="entry name" value="P2Ox-like"/>
</dbReference>
<keyword evidence="4" id="KW-0274">FAD</keyword>
<evidence type="ECO:0000256" key="3">
    <source>
        <dbReference type="ARBA" id="ARBA00022630"/>
    </source>
</evidence>
<evidence type="ECO:0000313" key="8">
    <source>
        <dbReference type="EMBL" id="MBO4159724.1"/>
    </source>
</evidence>
<dbReference type="Gene3D" id="3.50.50.60">
    <property type="entry name" value="FAD/NAD(P)-binding domain"/>
    <property type="match status" value="2"/>
</dbReference>
<evidence type="ECO:0000256" key="4">
    <source>
        <dbReference type="ARBA" id="ARBA00022827"/>
    </source>
</evidence>
<proteinExistence type="inferred from homology"/>
<reference evidence="8 9" key="1">
    <citation type="submission" date="2021-03" db="EMBL/GenBank/DDBJ databases">
        <authorList>
            <person name="Lee D.-H."/>
        </authorList>
    </citation>
    <scope>NUCLEOTIDE SEQUENCE [LARGE SCALE GENOMIC DNA]</scope>
    <source>
        <strain evidence="8 9">MMS20-R2-23</strain>
    </source>
</reference>
<evidence type="ECO:0000259" key="6">
    <source>
        <dbReference type="Pfam" id="PF00732"/>
    </source>
</evidence>
<evidence type="ECO:0000256" key="5">
    <source>
        <dbReference type="ARBA" id="ARBA00023002"/>
    </source>
</evidence>
<comment type="caution">
    <text evidence="8">The sequence shown here is derived from an EMBL/GenBank/DDBJ whole genome shotgun (WGS) entry which is preliminary data.</text>
</comment>
<comment type="similarity">
    <text evidence="2">Belongs to the GMC oxidoreductase family.</text>
</comment>
<comment type="cofactor">
    <cofactor evidence="1">
        <name>FAD</name>
        <dbReference type="ChEBI" id="CHEBI:57692"/>
    </cofactor>
</comment>
<dbReference type="Pfam" id="PF05199">
    <property type="entry name" value="GMC_oxred_C"/>
    <property type="match status" value="1"/>
</dbReference>
<dbReference type="SUPFAM" id="SSF51905">
    <property type="entry name" value="FAD/NAD(P)-binding domain"/>
    <property type="match status" value="1"/>
</dbReference>
<keyword evidence="3" id="KW-0285">Flavoprotein</keyword>
<dbReference type="Proteomes" id="UP000671399">
    <property type="component" value="Unassembled WGS sequence"/>
</dbReference>
<evidence type="ECO:0000259" key="7">
    <source>
        <dbReference type="Pfam" id="PF05199"/>
    </source>
</evidence>
<dbReference type="EMBL" id="JAGFWR010000001">
    <property type="protein sequence ID" value="MBO4159724.1"/>
    <property type="molecule type" value="Genomic_DNA"/>
</dbReference>
<dbReference type="InterPro" id="IPR036188">
    <property type="entry name" value="FAD/NAD-bd_sf"/>
</dbReference>
<evidence type="ECO:0000313" key="9">
    <source>
        <dbReference type="Proteomes" id="UP000671399"/>
    </source>
</evidence>